<dbReference type="CDD" id="cd12383">
    <property type="entry name" value="RRM_RBM42"/>
    <property type="match status" value="1"/>
</dbReference>
<keyword evidence="3 5" id="KW-0694">RNA-binding</keyword>
<comment type="caution">
    <text evidence="9">The sequence shown here is derived from an EMBL/GenBank/DDBJ whole genome shotgun (WGS) entry which is preliminary data.</text>
</comment>
<dbReference type="Pfam" id="PF00076">
    <property type="entry name" value="RRM_1"/>
    <property type="match status" value="1"/>
</dbReference>
<gene>
    <name evidence="9" type="ORF">FGIG_10439</name>
</gene>
<feature type="region of interest" description="Disordered" evidence="7">
    <location>
        <begin position="217"/>
        <end position="263"/>
    </location>
</feature>
<dbReference type="Gene3D" id="3.30.70.330">
    <property type="match status" value="1"/>
</dbReference>
<dbReference type="PANTHER" id="PTHR47640">
    <property type="entry name" value="TRNA SELENOCYSTEINE 1-ASSOCIATED PROTEIN 1-RELATED-RELATED"/>
    <property type="match status" value="1"/>
</dbReference>
<dbReference type="InterPro" id="IPR035979">
    <property type="entry name" value="RBD_domain_sf"/>
</dbReference>
<keyword evidence="10" id="KW-1185">Reference proteome</keyword>
<evidence type="ECO:0000256" key="5">
    <source>
        <dbReference type="PROSITE-ProRule" id="PRU00176"/>
    </source>
</evidence>
<dbReference type="InterPro" id="IPR050825">
    <property type="entry name" value="RBM42_RBP45_47-like"/>
</dbReference>
<evidence type="ECO:0000256" key="7">
    <source>
        <dbReference type="SAM" id="MobiDB-lite"/>
    </source>
</evidence>
<name>A0A504YYZ9_FASGI</name>
<organism evidence="9 10">
    <name type="scientific">Fasciola gigantica</name>
    <name type="common">Giant liver fluke</name>
    <dbReference type="NCBI Taxonomy" id="46835"/>
    <lineage>
        <taxon>Eukaryota</taxon>
        <taxon>Metazoa</taxon>
        <taxon>Spiralia</taxon>
        <taxon>Lophotrochozoa</taxon>
        <taxon>Platyhelminthes</taxon>
        <taxon>Trematoda</taxon>
        <taxon>Digenea</taxon>
        <taxon>Plagiorchiida</taxon>
        <taxon>Echinostomata</taxon>
        <taxon>Echinostomatoidea</taxon>
        <taxon>Fasciolidae</taxon>
        <taxon>Fasciola</taxon>
    </lineage>
</organism>
<feature type="domain" description="RRM" evidence="8">
    <location>
        <begin position="330"/>
        <end position="412"/>
    </location>
</feature>
<evidence type="ECO:0000256" key="2">
    <source>
        <dbReference type="ARBA" id="ARBA00015192"/>
    </source>
</evidence>
<dbReference type="EMBL" id="SUNJ01001564">
    <property type="protein sequence ID" value="TPP66653.1"/>
    <property type="molecule type" value="Genomic_DNA"/>
</dbReference>
<dbReference type="PANTHER" id="PTHR47640:SF11">
    <property type="entry name" value="RNA-BINDING PROTEIN 42"/>
    <property type="match status" value="1"/>
</dbReference>
<keyword evidence="6" id="KW-0175">Coiled coil</keyword>
<dbReference type="PROSITE" id="PS50102">
    <property type="entry name" value="RRM"/>
    <property type="match status" value="1"/>
</dbReference>
<evidence type="ECO:0000313" key="9">
    <source>
        <dbReference type="EMBL" id="TPP66653.1"/>
    </source>
</evidence>
<dbReference type="InterPro" id="IPR034215">
    <property type="entry name" value="RBM42_RRM"/>
</dbReference>
<accession>A0A504YYZ9</accession>
<evidence type="ECO:0000256" key="3">
    <source>
        <dbReference type="ARBA" id="ARBA00022884"/>
    </source>
</evidence>
<evidence type="ECO:0000313" key="10">
    <source>
        <dbReference type="Proteomes" id="UP000316759"/>
    </source>
</evidence>
<dbReference type="SMART" id="SM00360">
    <property type="entry name" value="RRM"/>
    <property type="match status" value="1"/>
</dbReference>
<reference evidence="9 10" key="1">
    <citation type="submission" date="2019-04" db="EMBL/GenBank/DDBJ databases">
        <title>Annotation for the trematode Fasciola gigantica.</title>
        <authorList>
            <person name="Choi Y.-J."/>
        </authorList>
    </citation>
    <scope>NUCLEOTIDE SEQUENCE [LARGE SCALE GENOMIC DNA]</scope>
    <source>
        <strain evidence="9">Uganda_cow_1</strain>
    </source>
</reference>
<dbReference type="InterPro" id="IPR012677">
    <property type="entry name" value="Nucleotide-bd_a/b_plait_sf"/>
</dbReference>
<feature type="compositionally biased region" description="Polar residues" evidence="7">
    <location>
        <begin position="219"/>
        <end position="257"/>
    </location>
</feature>
<dbReference type="GO" id="GO:0003729">
    <property type="term" value="F:mRNA binding"/>
    <property type="evidence" value="ECO:0007669"/>
    <property type="project" value="InterPro"/>
</dbReference>
<protein>
    <recommendedName>
        <fullName evidence="2">RNA-binding protein 42</fullName>
    </recommendedName>
    <alternativeName>
        <fullName evidence="4">RNA-binding motif protein 42</fullName>
    </alternativeName>
</protein>
<evidence type="ECO:0000256" key="1">
    <source>
        <dbReference type="ARBA" id="ARBA00007408"/>
    </source>
</evidence>
<dbReference type="Proteomes" id="UP000316759">
    <property type="component" value="Unassembled WGS sequence"/>
</dbReference>
<comment type="similarity">
    <text evidence="1">Belongs to the RRM RBM42 family.</text>
</comment>
<dbReference type="STRING" id="46835.A0A504YYZ9"/>
<dbReference type="SUPFAM" id="SSF54928">
    <property type="entry name" value="RNA-binding domain, RBD"/>
    <property type="match status" value="1"/>
</dbReference>
<dbReference type="OrthoDB" id="1749473at2759"/>
<evidence type="ECO:0000256" key="6">
    <source>
        <dbReference type="SAM" id="Coils"/>
    </source>
</evidence>
<sequence length="417" mass="45540">MATGEKKLRQMEEEMNRFEAEIAHQVTVSIASSAPAAPTAPLTGGFAFPTATAFVPHQLRVTPAVPVTPTVPLYVPLVPSSMPSYQTPLLPNIMAAAPLSGQSRTTPVRTMTLNSTTTATTQHTTSISKPAITNHRVGSTAATTVITAPPQMAGPNELAARAKEAAAAAAAAKLMAEDEDDDVTRALLAAAAGVTYTRIPGRDGKEQVRASITKPPLNLVNSQAPTDSNAVKSTVQTPNTTSTFQSSMATASPSLPAQSQQQMLQLQQNKQTTQVQQYYQQQIQQHLQQQQHQQQQQQQQSWKRKKKFIRVAAGTTWEDPTLAEWDPNDFRIFCGDLGNEVTDDTLTRAFNRYASFQKARVVRDKRTGRSRGYGFVSFSDPADFTRAMREMNGKYERLPDSHKSLLFEVVLRSNLAA</sequence>
<dbReference type="InterPro" id="IPR000504">
    <property type="entry name" value="RRM_dom"/>
</dbReference>
<feature type="coiled-coil region" evidence="6">
    <location>
        <begin position="1"/>
        <end position="28"/>
    </location>
</feature>
<evidence type="ECO:0000256" key="4">
    <source>
        <dbReference type="ARBA" id="ARBA00030574"/>
    </source>
</evidence>
<dbReference type="AlphaFoldDB" id="A0A504YYZ9"/>
<proteinExistence type="inferred from homology"/>
<evidence type="ECO:0000259" key="8">
    <source>
        <dbReference type="PROSITE" id="PS50102"/>
    </source>
</evidence>